<keyword evidence="2" id="KW-1185">Reference proteome</keyword>
<organism evidence="1 2">
    <name type="scientific">Tropicibacter oceani</name>
    <dbReference type="NCBI Taxonomy" id="3058420"/>
    <lineage>
        <taxon>Bacteria</taxon>
        <taxon>Pseudomonadati</taxon>
        <taxon>Pseudomonadota</taxon>
        <taxon>Alphaproteobacteria</taxon>
        <taxon>Rhodobacterales</taxon>
        <taxon>Roseobacteraceae</taxon>
        <taxon>Tropicibacter</taxon>
    </lineage>
</organism>
<gene>
    <name evidence="1" type="ORF">QF118_01365</name>
</gene>
<accession>A0ABY8QIE6</accession>
<evidence type="ECO:0000313" key="1">
    <source>
        <dbReference type="EMBL" id="WGW04213.1"/>
    </source>
</evidence>
<dbReference type="RefSeq" id="WP_282300844.1">
    <property type="nucleotide sequence ID" value="NZ_CP124616.1"/>
</dbReference>
<name>A0ABY8QIE6_9RHOB</name>
<dbReference type="EMBL" id="CP124616">
    <property type="protein sequence ID" value="WGW04213.1"/>
    <property type="molecule type" value="Genomic_DNA"/>
</dbReference>
<sequence length="673" mass="72160">MTFDTSRTLFNGGALLRLPSLALGFALGLVGVSPAAAQGNQDLIWIDYPEQGVVLGQGYNLVTDEPTQGVCVDFVPVQDPSQEVTYRFEEVTSHSTINASSRIHASGSLKMALVKASAKLDFYSKENFSIDTSKFLLTANVTNSSLFAGPSFAYKMGASLPGIATLPDTLKEAATNGITRAAAPTTEGENTGVKFKNVALRNNIKHCGQGYIAAIVSGAQVDAFLTFTKSDAESVAEIKAGIKATIGGIFSVSGSFAQNQQAIERSERTEVNVYRSGGRAAAIAYDLPGLRTSLQQLPVDAAANPKPIRIAVIPYSKLDDSPLAGGLQAVDLLDSIAAFFLVRDVVNETSDIADWYQNYDVDQIASPETDSNVARNIPLFLHPLDDYIAMNDRALALNREMSEALRLCQSALQDANLLLDASNAAAETAAGDKAAGRTLEAQQRAILTGSPAQEAASAPYKDLVQQLLDEDVNQTDRDVLERLLAGMQDNAQTQRSAQFASFLSAFEPSEETLESKARIESAVGIGAKDLSEADLAALRTKTEKTLATCNSDSGYLKTAIDDALALSQDFLAAKPIFWSDLGRHYQGRLWKLFPGATLPQGQSSWELVDLVTEDLKSFHANMVAKRFKRDICQRDLTHPVCGAEFEAKFKPLDLKPSTLVLAGLSAGLAQGLE</sequence>
<evidence type="ECO:0000313" key="2">
    <source>
        <dbReference type="Proteomes" id="UP001241605"/>
    </source>
</evidence>
<proteinExistence type="predicted"/>
<reference evidence="1 2" key="1">
    <citation type="submission" date="2023-05" db="EMBL/GenBank/DDBJ databases">
        <title>YMD87, complete Genome.</title>
        <authorList>
            <person name="Zhang J."/>
            <person name="Xu X."/>
        </authorList>
    </citation>
    <scope>NUCLEOTIDE SEQUENCE [LARGE SCALE GENOMIC DNA]</scope>
    <source>
        <strain evidence="1 2">YMD87</strain>
    </source>
</reference>
<dbReference type="Proteomes" id="UP001241605">
    <property type="component" value="Chromosome"/>
</dbReference>
<protein>
    <submittedName>
        <fullName evidence="1">Uncharacterized protein</fullName>
    </submittedName>
</protein>